<proteinExistence type="predicted"/>
<evidence type="ECO:0000313" key="3">
    <source>
        <dbReference type="Proteomes" id="UP001226434"/>
    </source>
</evidence>
<keyword evidence="1" id="KW-0812">Transmembrane</keyword>
<accession>A0ABT6R8N5</accession>
<dbReference type="Pfam" id="PF07666">
    <property type="entry name" value="MpPF26"/>
    <property type="match status" value="1"/>
</dbReference>
<gene>
    <name evidence="2" type="ORF">QJ048_04025</name>
</gene>
<name>A0ABT6R8N5_9BACT</name>
<keyword evidence="1" id="KW-0472">Membrane</keyword>
<protein>
    <submittedName>
        <fullName evidence="2">CCC motif membrane protein</fullName>
    </submittedName>
</protein>
<keyword evidence="3" id="KW-1185">Reference proteome</keyword>
<feature type="transmembrane region" description="Helical" evidence="1">
    <location>
        <begin position="23"/>
        <end position="52"/>
    </location>
</feature>
<keyword evidence="1" id="KW-1133">Transmembrane helix</keyword>
<dbReference type="InterPro" id="IPR011655">
    <property type="entry name" value="MpPF26"/>
</dbReference>
<dbReference type="RefSeq" id="WP_282333043.1">
    <property type="nucleotide sequence ID" value="NZ_JASBRG010000002.1"/>
</dbReference>
<dbReference type="NCBIfam" id="NF040945">
    <property type="entry name" value="CCC_membrane"/>
    <property type="match status" value="1"/>
</dbReference>
<evidence type="ECO:0000313" key="2">
    <source>
        <dbReference type="EMBL" id="MDI3318924.1"/>
    </source>
</evidence>
<organism evidence="2 3">
    <name type="scientific">Pinibacter soli</name>
    <dbReference type="NCBI Taxonomy" id="3044211"/>
    <lineage>
        <taxon>Bacteria</taxon>
        <taxon>Pseudomonadati</taxon>
        <taxon>Bacteroidota</taxon>
        <taxon>Chitinophagia</taxon>
        <taxon>Chitinophagales</taxon>
        <taxon>Chitinophagaceae</taxon>
        <taxon>Pinibacter</taxon>
    </lineage>
</organism>
<dbReference type="EMBL" id="JASBRG010000002">
    <property type="protein sequence ID" value="MDI3318924.1"/>
    <property type="molecule type" value="Genomic_DNA"/>
</dbReference>
<sequence>MENQQDTSQNYLNFQTSLPNATAVLVLGILSIIGCFCYGSGLVMGVIALILARKDIRLYSTNPSAYTPSSLSNIKAGRVCAIIGTVISSIYVLLIIIALIIFGATFFADPQGFIKQMQTH</sequence>
<dbReference type="Proteomes" id="UP001226434">
    <property type="component" value="Unassembled WGS sequence"/>
</dbReference>
<comment type="caution">
    <text evidence="2">The sequence shown here is derived from an EMBL/GenBank/DDBJ whole genome shotgun (WGS) entry which is preliminary data.</text>
</comment>
<evidence type="ECO:0000256" key="1">
    <source>
        <dbReference type="SAM" id="Phobius"/>
    </source>
</evidence>
<reference evidence="2 3" key="1">
    <citation type="submission" date="2023-05" db="EMBL/GenBank/DDBJ databases">
        <title>Genome sequence of Pinibacter sp. MAH-24.</title>
        <authorList>
            <person name="Huq M.A."/>
        </authorList>
    </citation>
    <scope>NUCLEOTIDE SEQUENCE [LARGE SCALE GENOMIC DNA]</scope>
    <source>
        <strain evidence="2 3">MAH-24</strain>
    </source>
</reference>
<feature type="transmembrane region" description="Helical" evidence="1">
    <location>
        <begin position="79"/>
        <end position="108"/>
    </location>
</feature>